<protein>
    <submittedName>
        <fullName evidence="1">Uncharacterized protein</fullName>
    </submittedName>
</protein>
<comment type="caution">
    <text evidence="1">The sequence shown here is derived from an EMBL/GenBank/DDBJ whole genome shotgun (WGS) entry which is preliminary data.</text>
</comment>
<sequence>MYQVVLGYSFDKEDDADGVDCLPTEEIFVELAPMGYEKPPPKLTFYKAFFFAQWKLLIHTLVQCMSAKRTAWNEFSCSMSSVVICLTTVLITNQVDDLSSHTIKYISHVLTQKVFANMRRIGKGISGIETPLFATILVQPQANAKEEDEEDETCSTFSHKVAALEQDKVAQALEIIKLKQRKLLWVLRRMHPNRGRIEEIDVDEEITLVDMEIQDDLGAELQGRLEEKDEVNVAAKEVNVVKPTVFDDEEVTMTMAQTLIKMKAEKERLLNEQMAKTLHNKEVEQVVTREKQEQDDFKRAQELQQQKYQSLKRKPISVAQARKNIKVRPIFEREYNKVQTFLKPDRDEEPTNKRVAKETLLQESFKKLRAEVEVLGSHSTQDTPTDEPKEMYEEDVKNMLQIIPVFEFKVEALQVKYPLIDWEIYSEGSRSNWKIIRVGGITQAYWSFEDMLKDFDKEDLDALWRLAKEKFSTTMPTEDKEKASWVELKRLHDIFIFLEKDYPLTDVVLLLMLSTKLQVDEDYEMARDLVMKIFMEANKPKSRKSLDTSSK</sequence>
<name>A0A6L2P334_TANCI</name>
<evidence type="ECO:0000313" key="1">
    <source>
        <dbReference type="EMBL" id="GEU92726.1"/>
    </source>
</evidence>
<dbReference type="EMBL" id="BKCJ010010697">
    <property type="protein sequence ID" value="GEU92726.1"/>
    <property type="molecule type" value="Genomic_DNA"/>
</dbReference>
<reference evidence="1" key="1">
    <citation type="journal article" date="2019" name="Sci. Rep.">
        <title>Draft genome of Tanacetum cinerariifolium, the natural source of mosquito coil.</title>
        <authorList>
            <person name="Yamashiro T."/>
            <person name="Shiraishi A."/>
            <person name="Satake H."/>
            <person name="Nakayama K."/>
        </authorList>
    </citation>
    <scope>NUCLEOTIDE SEQUENCE</scope>
</reference>
<gene>
    <name evidence="1" type="ORF">Tci_064704</name>
</gene>
<organism evidence="1">
    <name type="scientific">Tanacetum cinerariifolium</name>
    <name type="common">Dalmatian daisy</name>
    <name type="synonym">Chrysanthemum cinerariifolium</name>
    <dbReference type="NCBI Taxonomy" id="118510"/>
    <lineage>
        <taxon>Eukaryota</taxon>
        <taxon>Viridiplantae</taxon>
        <taxon>Streptophyta</taxon>
        <taxon>Embryophyta</taxon>
        <taxon>Tracheophyta</taxon>
        <taxon>Spermatophyta</taxon>
        <taxon>Magnoliopsida</taxon>
        <taxon>eudicotyledons</taxon>
        <taxon>Gunneridae</taxon>
        <taxon>Pentapetalae</taxon>
        <taxon>asterids</taxon>
        <taxon>campanulids</taxon>
        <taxon>Asterales</taxon>
        <taxon>Asteraceae</taxon>
        <taxon>Asteroideae</taxon>
        <taxon>Anthemideae</taxon>
        <taxon>Anthemidinae</taxon>
        <taxon>Tanacetum</taxon>
    </lineage>
</organism>
<dbReference type="AlphaFoldDB" id="A0A6L2P334"/>
<proteinExistence type="predicted"/>
<accession>A0A6L2P334</accession>